<keyword evidence="3" id="KW-1185">Reference proteome</keyword>
<feature type="domain" description="DUF4376" evidence="1">
    <location>
        <begin position="3"/>
        <end position="54"/>
    </location>
</feature>
<dbReference type="Pfam" id="PF14301">
    <property type="entry name" value="DUF4376"/>
    <property type="match status" value="1"/>
</dbReference>
<organism evidence="2 3">
    <name type="scientific">Azospirillum picis</name>
    <dbReference type="NCBI Taxonomy" id="488438"/>
    <lineage>
        <taxon>Bacteria</taxon>
        <taxon>Pseudomonadati</taxon>
        <taxon>Pseudomonadota</taxon>
        <taxon>Alphaproteobacteria</taxon>
        <taxon>Rhodospirillales</taxon>
        <taxon>Azospirillaceae</taxon>
        <taxon>Azospirillum</taxon>
    </lineage>
</organism>
<evidence type="ECO:0000259" key="1">
    <source>
        <dbReference type="Pfam" id="PF14301"/>
    </source>
</evidence>
<protein>
    <recommendedName>
        <fullName evidence="1">DUF4376 domain-containing protein</fullName>
    </recommendedName>
</protein>
<sequence>MTFRWKAASGDWVDLTGAQIISIADAVADHVQVCFDREGDLHDVIDAAETATDVLAVDITKGWPR</sequence>
<gene>
    <name evidence="2" type="ORF">QO018_006365</name>
</gene>
<dbReference type="Proteomes" id="UP001244552">
    <property type="component" value="Unassembled WGS sequence"/>
</dbReference>
<name>A0ABU0MVF7_9PROT</name>
<accession>A0ABU0MVF7</accession>
<dbReference type="InterPro" id="IPR025484">
    <property type="entry name" value="DUF4376"/>
</dbReference>
<evidence type="ECO:0000313" key="3">
    <source>
        <dbReference type="Proteomes" id="UP001244552"/>
    </source>
</evidence>
<reference evidence="2 3" key="1">
    <citation type="submission" date="2023-07" db="EMBL/GenBank/DDBJ databases">
        <title>Genomic Encyclopedia of Type Strains, Phase IV (KMG-IV): sequencing the most valuable type-strain genomes for metagenomic binning, comparative biology and taxonomic classification.</title>
        <authorList>
            <person name="Goeker M."/>
        </authorList>
    </citation>
    <scope>NUCLEOTIDE SEQUENCE [LARGE SCALE GENOMIC DNA]</scope>
    <source>
        <strain evidence="2 3">DSM 19922</strain>
    </source>
</reference>
<dbReference type="EMBL" id="JAUSVU010000052">
    <property type="protein sequence ID" value="MDQ0537460.1"/>
    <property type="molecule type" value="Genomic_DNA"/>
</dbReference>
<comment type="caution">
    <text evidence="2">The sequence shown here is derived from an EMBL/GenBank/DDBJ whole genome shotgun (WGS) entry which is preliminary data.</text>
</comment>
<proteinExistence type="predicted"/>
<evidence type="ECO:0000313" key="2">
    <source>
        <dbReference type="EMBL" id="MDQ0537460.1"/>
    </source>
</evidence>